<dbReference type="Proteomes" id="UP000276834">
    <property type="component" value="Unassembled WGS sequence"/>
</dbReference>
<protein>
    <submittedName>
        <fullName evidence="3">Uncharacterized protein</fullName>
    </submittedName>
</protein>
<dbReference type="PANTHER" id="PTHR45810">
    <property type="entry name" value="HISTONE H3.2"/>
    <property type="match status" value="1"/>
</dbReference>
<keyword evidence="4" id="KW-1185">Reference proteome</keyword>
<dbReference type="GO" id="GO:0030527">
    <property type="term" value="F:structural constituent of chromatin"/>
    <property type="evidence" value="ECO:0007669"/>
    <property type="project" value="InterPro"/>
</dbReference>
<comment type="caution">
    <text evidence="3">The sequence shown here is derived from an EMBL/GenBank/DDBJ whole genome shotgun (WGS) entry which is preliminary data.</text>
</comment>
<dbReference type="GO" id="GO:0000786">
    <property type="term" value="C:nucleosome"/>
    <property type="evidence" value="ECO:0007669"/>
    <property type="project" value="InterPro"/>
</dbReference>
<dbReference type="InterPro" id="IPR000164">
    <property type="entry name" value="Histone_H3/CENP-A"/>
</dbReference>
<dbReference type="GO" id="GO:0003677">
    <property type="term" value="F:DNA binding"/>
    <property type="evidence" value="ECO:0007669"/>
    <property type="project" value="InterPro"/>
</dbReference>
<name>A0A3L8RWM8_CHLGU</name>
<gene>
    <name evidence="3" type="ORF">DV515_00015508</name>
</gene>
<dbReference type="EMBL" id="QUSF01000188">
    <property type="protein sequence ID" value="RLV88258.1"/>
    <property type="molecule type" value="Genomic_DNA"/>
</dbReference>
<dbReference type="SUPFAM" id="SSF47113">
    <property type="entry name" value="Histone-fold"/>
    <property type="match status" value="1"/>
</dbReference>
<accession>A0A3L8RWM8</accession>
<feature type="compositionally biased region" description="Polar residues" evidence="2">
    <location>
        <begin position="186"/>
        <end position="203"/>
    </location>
</feature>
<feature type="region of interest" description="Disordered" evidence="2">
    <location>
        <begin position="181"/>
        <end position="287"/>
    </location>
</feature>
<dbReference type="OrthoDB" id="842664at2759"/>
<dbReference type="AlphaFoldDB" id="A0A3L8RWM8"/>
<feature type="region of interest" description="Disordered" evidence="2">
    <location>
        <begin position="1"/>
        <end position="85"/>
    </location>
</feature>
<evidence type="ECO:0000313" key="3">
    <source>
        <dbReference type="EMBL" id="RLV88258.1"/>
    </source>
</evidence>
<feature type="compositionally biased region" description="Basic and acidic residues" evidence="2">
    <location>
        <begin position="15"/>
        <end position="35"/>
    </location>
</feature>
<dbReference type="InterPro" id="IPR009072">
    <property type="entry name" value="Histone-fold"/>
</dbReference>
<comment type="similarity">
    <text evidence="1">Belongs to the histone H3 family.</text>
</comment>
<organism evidence="3 4">
    <name type="scientific">Chloebia gouldiae</name>
    <name type="common">Gouldian finch</name>
    <name type="synonym">Erythrura gouldiae</name>
    <dbReference type="NCBI Taxonomy" id="44316"/>
    <lineage>
        <taxon>Eukaryota</taxon>
        <taxon>Metazoa</taxon>
        <taxon>Chordata</taxon>
        <taxon>Craniata</taxon>
        <taxon>Vertebrata</taxon>
        <taxon>Euteleostomi</taxon>
        <taxon>Archelosauria</taxon>
        <taxon>Archosauria</taxon>
        <taxon>Dinosauria</taxon>
        <taxon>Saurischia</taxon>
        <taxon>Theropoda</taxon>
        <taxon>Coelurosauria</taxon>
        <taxon>Aves</taxon>
        <taxon>Neognathae</taxon>
        <taxon>Neoaves</taxon>
        <taxon>Telluraves</taxon>
        <taxon>Australaves</taxon>
        <taxon>Passeriformes</taxon>
        <taxon>Passeroidea</taxon>
        <taxon>Passeridae</taxon>
        <taxon>Chloebia</taxon>
    </lineage>
</organism>
<proteinExistence type="inferred from homology"/>
<dbReference type="GO" id="GO:0046982">
    <property type="term" value="F:protein heterodimerization activity"/>
    <property type="evidence" value="ECO:0007669"/>
    <property type="project" value="InterPro"/>
</dbReference>
<reference evidence="3 4" key="1">
    <citation type="journal article" date="2018" name="Proc. R. Soc. B">
        <title>A non-coding region near Follistatin controls head colour polymorphism in the Gouldian finch.</title>
        <authorList>
            <person name="Toomey M.B."/>
            <person name="Marques C.I."/>
            <person name="Andrade P."/>
            <person name="Araujo P.M."/>
            <person name="Sabatino S."/>
            <person name="Gazda M.A."/>
            <person name="Afonso S."/>
            <person name="Lopes R.J."/>
            <person name="Corbo J.C."/>
            <person name="Carneiro M."/>
        </authorList>
    </citation>
    <scope>NUCLEOTIDE SEQUENCE [LARGE SCALE GENOMIC DNA]</scope>
    <source>
        <strain evidence="3">Red01</strain>
        <tissue evidence="3">Muscle</tissue>
    </source>
</reference>
<dbReference type="Gene3D" id="1.10.20.10">
    <property type="entry name" value="Histone, subunit A"/>
    <property type="match status" value="1"/>
</dbReference>
<evidence type="ECO:0000256" key="2">
    <source>
        <dbReference type="SAM" id="MobiDB-lite"/>
    </source>
</evidence>
<sequence length="287" mass="31914">MQIYANEPRPLPHHRVAESGGAERSRAPIGARREVTPAGRLDSPSPCGGLGHTMPRPKPTPRRRGAPPAPTSPRPRARRRRPGQRALQEIRRYQSSTRLLLRPGPFARLVRTPHIPKLTLLHHKIPRHSNFPHGTFPAPPMDSQTPLGLHRSFQILIKSTLGPPNPSRTPQISPRTSSIVWYLPNHSGSPNPSQNTPDQSFWTLQPPPEPLNPLWDPSAPHKILPNTHWDPSNNPQDPLKSNPKSTLGPLKSNLEPSNLPLDTLRKIHWDPPTPCRSTKLPTGELVG</sequence>
<evidence type="ECO:0000313" key="4">
    <source>
        <dbReference type="Proteomes" id="UP000276834"/>
    </source>
</evidence>
<evidence type="ECO:0000256" key="1">
    <source>
        <dbReference type="ARBA" id="ARBA00010343"/>
    </source>
</evidence>